<gene>
    <name evidence="2" type="ORF">METZ01_LOCUS90356</name>
</gene>
<organism evidence="2">
    <name type="scientific">marine metagenome</name>
    <dbReference type="NCBI Taxonomy" id="408172"/>
    <lineage>
        <taxon>unclassified sequences</taxon>
        <taxon>metagenomes</taxon>
        <taxon>ecological metagenomes</taxon>
    </lineage>
</organism>
<dbReference type="EMBL" id="UINC01008326">
    <property type="protein sequence ID" value="SVA37502.1"/>
    <property type="molecule type" value="Genomic_DNA"/>
</dbReference>
<dbReference type="AlphaFoldDB" id="A0A381VAW9"/>
<reference evidence="2" key="1">
    <citation type="submission" date="2018-05" db="EMBL/GenBank/DDBJ databases">
        <authorList>
            <person name="Lanie J.A."/>
            <person name="Ng W.-L."/>
            <person name="Kazmierczak K.M."/>
            <person name="Andrzejewski T.M."/>
            <person name="Davidsen T.M."/>
            <person name="Wayne K.J."/>
            <person name="Tettelin H."/>
            <person name="Glass J.I."/>
            <person name="Rusch D."/>
            <person name="Podicherti R."/>
            <person name="Tsui H.-C.T."/>
            <person name="Winkler M.E."/>
        </authorList>
    </citation>
    <scope>NUCLEOTIDE SEQUENCE</scope>
</reference>
<protein>
    <submittedName>
        <fullName evidence="2">Uncharacterized protein</fullName>
    </submittedName>
</protein>
<evidence type="ECO:0000313" key="2">
    <source>
        <dbReference type="EMBL" id="SVA37502.1"/>
    </source>
</evidence>
<name>A0A381VAW9_9ZZZZ</name>
<sequence>MFGLTKSFKKLSALCGFLVMIVGSLAYAQKIDDQLPGWGDLPDWAGPWQMTSNTVFDQATVDPPGGSSNTPGTREYPPYNDEWEAKYARNRELVRLGRFPDPITTCGIPAGFLRMMNLPGGIEFVVRPEQVWILTEDGPNTMRIYTDGRNHPVDNDRWPTYAGWSVGHWEGDTLVVETIGLKGDGDTILDRTGIVLSEQAKVTTRVRRKSGDLMEARFTIEDPVALNELWHVAIEYRRLEPGTWMLEFACAENNRNPVDSLGRTLTLDTDGNVLDQL</sequence>
<accession>A0A381VAW9</accession>
<proteinExistence type="predicted"/>
<evidence type="ECO:0000256" key="1">
    <source>
        <dbReference type="SAM" id="MobiDB-lite"/>
    </source>
</evidence>
<feature type="region of interest" description="Disordered" evidence="1">
    <location>
        <begin position="56"/>
        <end position="79"/>
    </location>
</feature>